<reference evidence="3 4" key="1">
    <citation type="submission" date="2020-03" db="EMBL/GenBank/DDBJ databases">
        <title>Genomic Encyclopedia of Type Strains, Phase IV (KMG-IV): sequencing the most valuable type-strain genomes for metagenomic binning, comparative biology and taxonomic classification.</title>
        <authorList>
            <person name="Goeker M."/>
        </authorList>
    </citation>
    <scope>NUCLEOTIDE SEQUENCE [LARGE SCALE GENOMIC DNA]</scope>
    <source>
        <strain evidence="3 4">DSM 19867</strain>
    </source>
</reference>
<dbReference type="InterPro" id="IPR013424">
    <property type="entry name" value="Ice-binding_C"/>
</dbReference>
<keyword evidence="1" id="KW-0732">Signal</keyword>
<keyword evidence="4" id="KW-1185">Reference proteome</keyword>
<feature type="domain" description="Ice-binding protein C-terminal" evidence="2">
    <location>
        <begin position="148"/>
        <end position="172"/>
    </location>
</feature>
<dbReference type="Pfam" id="PF07589">
    <property type="entry name" value="PEP-CTERM"/>
    <property type="match status" value="1"/>
</dbReference>
<comment type="caution">
    <text evidence="3">The sequence shown here is derived from an EMBL/GenBank/DDBJ whole genome shotgun (WGS) entry which is preliminary data.</text>
</comment>
<proteinExistence type="predicted"/>
<evidence type="ECO:0000313" key="3">
    <source>
        <dbReference type="EMBL" id="NIK89878.1"/>
    </source>
</evidence>
<gene>
    <name evidence="3" type="ORF">FHS83_003196</name>
</gene>
<organism evidence="3 4">
    <name type="scientific">Rhizomicrobium palustre</name>
    <dbReference type="NCBI Taxonomy" id="189966"/>
    <lineage>
        <taxon>Bacteria</taxon>
        <taxon>Pseudomonadati</taxon>
        <taxon>Pseudomonadota</taxon>
        <taxon>Alphaproteobacteria</taxon>
        <taxon>Micropepsales</taxon>
        <taxon>Micropepsaceae</taxon>
        <taxon>Rhizomicrobium</taxon>
    </lineage>
</organism>
<dbReference type="RefSeq" id="WP_167083946.1">
    <property type="nucleotide sequence ID" value="NZ_BAAADC010000001.1"/>
</dbReference>
<dbReference type="EMBL" id="JAASRM010000001">
    <property type="protein sequence ID" value="NIK89878.1"/>
    <property type="molecule type" value="Genomic_DNA"/>
</dbReference>
<feature type="chain" id="PRO_5032811799" description="Ice-binding protein C-terminal domain-containing protein" evidence="1">
    <location>
        <begin position="21"/>
        <end position="179"/>
    </location>
</feature>
<name>A0A846N1Q3_9PROT</name>
<protein>
    <recommendedName>
        <fullName evidence="2">Ice-binding protein C-terminal domain-containing protein</fullName>
    </recommendedName>
</protein>
<dbReference type="AlphaFoldDB" id="A0A846N1Q3"/>
<evidence type="ECO:0000256" key="1">
    <source>
        <dbReference type="SAM" id="SignalP"/>
    </source>
</evidence>
<evidence type="ECO:0000313" key="4">
    <source>
        <dbReference type="Proteomes" id="UP000570514"/>
    </source>
</evidence>
<feature type="signal peptide" evidence="1">
    <location>
        <begin position="1"/>
        <end position="20"/>
    </location>
</feature>
<sequence length="179" mass="19291">MRQFLFAAVMSLMVIAPAKAVPMVHVTVSVIASPSSAFSFDIARSPTPSSYFPGLSFTILGQKTCEAQFDRCDYTNIDDFTYYLEPDGGLKRAAGYAGPDFGGTRYYGDVLFSGDVSAPTFLTGEFTVRDNIVSAFETITITALPDASVPEPASWILAAMGLASLMAWQMRRKAQNAAP</sequence>
<dbReference type="Proteomes" id="UP000570514">
    <property type="component" value="Unassembled WGS sequence"/>
</dbReference>
<evidence type="ECO:0000259" key="2">
    <source>
        <dbReference type="Pfam" id="PF07589"/>
    </source>
</evidence>
<accession>A0A846N1Q3</accession>